<sequence>MDIPKAIAIPINENIKIDESLINKLKNGTIFGTFILFMIIVFVLIFYLLYYIPGAGGKSDSEVLKPVFITLFTIIGILACLFLFLPVFKPLLQFFSKFNYIFILFIYLILLIALFVNLKSYINAISPVYLPLTIAIAVYLFYLALKSGPMNFERMKYGVLYFLLISFLLFFYSTDIGGYISKYFGPLLLITILLVIFGFLYLMTLMTLPSLNKPGSNSQPGDFFKGISKVGLFSGIAFIIFIILVVVAFLVKPQVFSMGGVESLRVGLALGLIALVFILWIFFFGILSFTNQTGSSSSSSTSSTMSNITNIAKNVFMLLFGLGISGLLIAWLVTGIESLSSQSGITSFILNAIVIVIVLGLVYKLISGGVYYKKNAFFKLIINSLFYIPCILVNIIDIGEFNETPRTYYILLASIIGIYLLYFLIVPKVQNSFTKQGGTLLVNAPVYTDSENIIGSYDELNGTNSDEDNLYDYQYAISCWVFLDAFSPNISSSLDTYTSILNYGGKPNILYNASKNTLMITMNVNDDSTEGNKIVYKMKNVLLQKWNNIIINYSGGTVDIFYNGVLVKSFNKIVSKMSKDTLTIGSKNGVHGGICNVNYFNTAVNASQIYYLYNTVKDKNPPIATSSKQSIIKTISQASTSNYKPPKTTIIPIKIDFTDEPAGLEVSPDQPIKSDPNALPYTDYLSFKWFAVANNDQYNGL</sequence>
<proteinExistence type="predicted"/>
<feature type="transmembrane region" description="Helical" evidence="1">
    <location>
        <begin position="345"/>
        <end position="365"/>
    </location>
</feature>
<dbReference type="EMBL" id="MN739042">
    <property type="protein sequence ID" value="QHS85322.1"/>
    <property type="molecule type" value="Genomic_DNA"/>
</dbReference>
<dbReference type="Pfam" id="PF13385">
    <property type="entry name" value="Laminin_G_3"/>
    <property type="match status" value="1"/>
</dbReference>
<evidence type="ECO:0000313" key="2">
    <source>
        <dbReference type="EMBL" id="QHS85322.1"/>
    </source>
</evidence>
<keyword evidence="1" id="KW-1133">Transmembrane helix</keyword>
<feature type="transmembrane region" description="Helical" evidence="1">
    <location>
        <begin position="128"/>
        <end position="145"/>
    </location>
</feature>
<feature type="transmembrane region" description="Helical" evidence="1">
    <location>
        <begin position="377"/>
        <end position="396"/>
    </location>
</feature>
<reference evidence="2" key="1">
    <citation type="journal article" date="2020" name="Nature">
        <title>Giant virus diversity and host interactions through global metagenomics.</title>
        <authorList>
            <person name="Schulz F."/>
            <person name="Roux S."/>
            <person name="Paez-Espino D."/>
            <person name="Jungbluth S."/>
            <person name="Walsh D.A."/>
            <person name="Denef V.J."/>
            <person name="McMahon K.D."/>
            <person name="Konstantinidis K.T."/>
            <person name="Eloe-Fadrosh E.A."/>
            <person name="Kyrpides N.C."/>
            <person name="Woyke T."/>
        </authorList>
    </citation>
    <scope>NUCLEOTIDE SEQUENCE</scope>
    <source>
        <strain evidence="2">GVMAG-M-3300009182-78</strain>
    </source>
</reference>
<keyword evidence="1" id="KW-0472">Membrane</keyword>
<name>A0A6C0AZR9_9ZZZZ</name>
<feature type="transmembrane region" description="Helical" evidence="1">
    <location>
        <begin position="30"/>
        <end position="52"/>
    </location>
</feature>
<feature type="transmembrane region" description="Helical" evidence="1">
    <location>
        <begin position="67"/>
        <end position="88"/>
    </location>
</feature>
<dbReference type="Gene3D" id="2.60.120.200">
    <property type="match status" value="1"/>
</dbReference>
<protein>
    <submittedName>
        <fullName evidence="2">Uncharacterized protein</fullName>
    </submittedName>
</protein>
<keyword evidence="1" id="KW-0812">Transmembrane</keyword>
<feature type="transmembrane region" description="Helical" evidence="1">
    <location>
        <begin position="311"/>
        <end position="333"/>
    </location>
</feature>
<feature type="transmembrane region" description="Helical" evidence="1">
    <location>
        <begin position="408"/>
        <end position="426"/>
    </location>
</feature>
<evidence type="ECO:0000256" key="1">
    <source>
        <dbReference type="SAM" id="Phobius"/>
    </source>
</evidence>
<dbReference type="SUPFAM" id="SSF49899">
    <property type="entry name" value="Concanavalin A-like lectins/glucanases"/>
    <property type="match status" value="1"/>
</dbReference>
<dbReference type="AlphaFoldDB" id="A0A6C0AZR9"/>
<feature type="transmembrane region" description="Helical" evidence="1">
    <location>
        <begin position="230"/>
        <end position="251"/>
    </location>
</feature>
<feature type="transmembrane region" description="Helical" evidence="1">
    <location>
        <begin position="100"/>
        <end position="122"/>
    </location>
</feature>
<feature type="transmembrane region" description="Helical" evidence="1">
    <location>
        <begin position="186"/>
        <end position="209"/>
    </location>
</feature>
<accession>A0A6C0AZR9</accession>
<feature type="transmembrane region" description="Helical" evidence="1">
    <location>
        <begin position="157"/>
        <end position="174"/>
    </location>
</feature>
<organism evidence="2">
    <name type="scientific">viral metagenome</name>
    <dbReference type="NCBI Taxonomy" id="1070528"/>
    <lineage>
        <taxon>unclassified sequences</taxon>
        <taxon>metagenomes</taxon>
        <taxon>organismal metagenomes</taxon>
    </lineage>
</organism>
<feature type="transmembrane region" description="Helical" evidence="1">
    <location>
        <begin position="266"/>
        <end position="290"/>
    </location>
</feature>
<dbReference type="InterPro" id="IPR013320">
    <property type="entry name" value="ConA-like_dom_sf"/>
</dbReference>